<dbReference type="EMBL" id="JARPOI010000015">
    <property type="protein sequence ID" value="KAJ9152647.1"/>
    <property type="molecule type" value="Genomic_DNA"/>
</dbReference>
<dbReference type="InterPro" id="IPR044290">
    <property type="entry name" value="RRA1/2/3"/>
</dbReference>
<sequence length="312" mass="36007">MRGTTTTQSLCKSRVTIAYAIGIFLRCVFAFFLPRGFFPFNPHFTLANSPIPLPKFLIHSSLFVVPTSCESSKRLNMLKAEFAATSVKNVELKKQGKDQAQKQVAVLDEQHKALPFGTTNDLRTNPTVIPDESVNPRLANMLEKVVEMLEVWFNNIKKVCIPNYLVIALDDEIAYFYLDDGIDLIGKTRGNNFLQLRYSVLLSDVDIMYLQNTYDYLYRDSDVESMTDGHNNLTAYGYDDVFYEPPMGWARYAHIIRIWFYNSSFFYLRPTIPLIKLLDCVANWLSHEKAWDQAVFNEELFFLSHPRFNGLI</sequence>
<gene>
    <name evidence="3" type="ORF">P3X46_026193</name>
</gene>
<accession>A0ABQ9KYS0</accession>
<dbReference type="InterPro" id="IPR005069">
    <property type="entry name" value="Nucl-diP-sugar_transferase"/>
</dbReference>
<evidence type="ECO:0000313" key="3">
    <source>
        <dbReference type="EMBL" id="KAJ9152647.1"/>
    </source>
</evidence>
<reference evidence="3 4" key="1">
    <citation type="journal article" date="2023" name="Plant Biotechnol. J.">
        <title>Chromosome-level wild Hevea brasiliensis genome provides new tools for genomic-assisted breeding and valuable loci to elevate rubber yield.</title>
        <authorList>
            <person name="Cheng H."/>
            <person name="Song X."/>
            <person name="Hu Y."/>
            <person name="Wu T."/>
            <person name="Yang Q."/>
            <person name="An Z."/>
            <person name="Feng S."/>
            <person name="Deng Z."/>
            <person name="Wu W."/>
            <person name="Zeng X."/>
            <person name="Tu M."/>
            <person name="Wang X."/>
            <person name="Huang H."/>
        </authorList>
    </citation>
    <scope>NUCLEOTIDE SEQUENCE [LARGE SCALE GENOMIC DNA]</scope>
    <source>
        <strain evidence="3">MT/VB/25A 57/8</strain>
    </source>
</reference>
<keyword evidence="4" id="KW-1185">Reference proteome</keyword>
<evidence type="ECO:0000259" key="2">
    <source>
        <dbReference type="Pfam" id="PF03407"/>
    </source>
</evidence>
<keyword evidence="1" id="KW-0812">Transmembrane</keyword>
<comment type="caution">
    <text evidence="3">The sequence shown here is derived from an EMBL/GenBank/DDBJ whole genome shotgun (WGS) entry which is preliminary data.</text>
</comment>
<evidence type="ECO:0000256" key="1">
    <source>
        <dbReference type="SAM" id="Phobius"/>
    </source>
</evidence>
<evidence type="ECO:0000313" key="4">
    <source>
        <dbReference type="Proteomes" id="UP001174677"/>
    </source>
</evidence>
<proteinExistence type="predicted"/>
<protein>
    <recommendedName>
        <fullName evidence="2">Nucleotide-diphospho-sugar transferase domain-containing protein</fullName>
    </recommendedName>
</protein>
<organism evidence="3 4">
    <name type="scientific">Hevea brasiliensis</name>
    <name type="common">Para rubber tree</name>
    <name type="synonym">Siphonia brasiliensis</name>
    <dbReference type="NCBI Taxonomy" id="3981"/>
    <lineage>
        <taxon>Eukaryota</taxon>
        <taxon>Viridiplantae</taxon>
        <taxon>Streptophyta</taxon>
        <taxon>Embryophyta</taxon>
        <taxon>Tracheophyta</taxon>
        <taxon>Spermatophyta</taxon>
        <taxon>Magnoliopsida</taxon>
        <taxon>eudicotyledons</taxon>
        <taxon>Gunneridae</taxon>
        <taxon>Pentapetalae</taxon>
        <taxon>rosids</taxon>
        <taxon>fabids</taxon>
        <taxon>Malpighiales</taxon>
        <taxon>Euphorbiaceae</taxon>
        <taxon>Crotonoideae</taxon>
        <taxon>Micrandreae</taxon>
        <taxon>Hevea</taxon>
    </lineage>
</organism>
<dbReference type="PANTHER" id="PTHR46581:SF11">
    <property type="entry name" value="GLYCOSYLTRANSFERASE"/>
    <property type="match status" value="1"/>
</dbReference>
<dbReference type="Proteomes" id="UP001174677">
    <property type="component" value="Chromosome 15"/>
</dbReference>
<name>A0ABQ9KYS0_HEVBR</name>
<keyword evidence="1" id="KW-0472">Membrane</keyword>
<feature type="transmembrane region" description="Helical" evidence="1">
    <location>
        <begin position="16"/>
        <end position="33"/>
    </location>
</feature>
<feature type="domain" description="Nucleotide-diphospho-sugar transferase" evidence="2">
    <location>
        <begin position="192"/>
        <end position="302"/>
    </location>
</feature>
<keyword evidence="1" id="KW-1133">Transmembrane helix</keyword>
<dbReference type="PANTHER" id="PTHR46581">
    <property type="entry name" value="ARABINOSYLTRANSFERASE RRA3"/>
    <property type="match status" value="1"/>
</dbReference>
<dbReference type="Pfam" id="PF03407">
    <property type="entry name" value="Nucleotid_trans"/>
    <property type="match status" value="1"/>
</dbReference>